<sequence length="148" mass="16950">MRINPLEDGNMKSHQIKSKKVSKSKLSARASQETGFLDVLEEVEEETYNQLLEKAIRSVVETGNDLIRSPTEDNFKKYRESVKQFLKLVEKKLYKIERERGIDLHVVASQVNEKLNEIADALLQAESGAIKLSAKVEEIYGLLINIYR</sequence>
<dbReference type="OrthoDB" id="47226at2"/>
<accession>A0A0X1KST4</accession>
<evidence type="ECO:0008006" key="4">
    <source>
        <dbReference type="Google" id="ProtNLM"/>
    </source>
</evidence>
<evidence type="ECO:0000256" key="1">
    <source>
        <dbReference type="SAM" id="MobiDB-lite"/>
    </source>
</evidence>
<dbReference type="STRING" id="1123384.AJ81_09600"/>
<gene>
    <name evidence="2" type="ORF">AJ81_09600</name>
</gene>
<dbReference type="InterPro" id="IPR005585">
    <property type="entry name" value="DUF327"/>
</dbReference>
<dbReference type="InterPro" id="IPR024042">
    <property type="entry name" value="TM1646-like_dom_sf"/>
</dbReference>
<dbReference type="SUPFAM" id="SSF158397">
    <property type="entry name" value="TM1646-like"/>
    <property type="match status" value="1"/>
</dbReference>
<dbReference type="Gene3D" id="1.20.120.490">
    <property type="entry name" value="Hypothetical protein TM1646-like domain"/>
    <property type="match status" value="1"/>
</dbReference>
<protein>
    <recommendedName>
        <fullName evidence="4">DUF327 domain-containing protein</fullName>
    </recommendedName>
</protein>
<evidence type="ECO:0000313" key="3">
    <source>
        <dbReference type="Proteomes" id="UP000077469"/>
    </source>
</evidence>
<dbReference type="RefSeq" id="WP_031502475.1">
    <property type="nucleotide sequence ID" value="NC_022795.1"/>
</dbReference>
<dbReference type="Pfam" id="PF03885">
    <property type="entry name" value="DUF327"/>
    <property type="match status" value="1"/>
</dbReference>
<keyword evidence="3" id="KW-1185">Reference proteome</keyword>
<dbReference type="AlphaFoldDB" id="A0A0X1KST4"/>
<feature type="region of interest" description="Disordered" evidence="1">
    <location>
        <begin position="1"/>
        <end position="26"/>
    </location>
</feature>
<feature type="compositionally biased region" description="Basic residues" evidence="1">
    <location>
        <begin position="14"/>
        <end position="23"/>
    </location>
</feature>
<dbReference type="Proteomes" id="UP000077469">
    <property type="component" value="Chromosome"/>
</dbReference>
<organism evidence="2 3">
    <name type="scientific">Pseudothermotoga hypogea DSM 11164 = NBRC 106472</name>
    <dbReference type="NCBI Taxonomy" id="1123384"/>
    <lineage>
        <taxon>Bacteria</taxon>
        <taxon>Thermotogati</taxon>
        <taxon>Thermotogota</taxon>
        <taxon>Thermotogae</taxon>
        <taxon>Thermotogales</taxon>
        <taxon>Thermotogaceae</taxon>
        <taxon>Pseudothermotoga</taxon>
    </lineage>
</organism>
<dbReference type="PaxDb" id="1123384-AJ81_09600"/>
<evidence type="ECO:0000313" key="2">
    <source>
        <dbReference type="EMBL" id="AJC74387.1"/>
    </source>
</evidence>
<proteinExistence type="predicted"/>
<dbReference type="PATRIC" id="fig|1123384.7.peg.1932"/>
<reference evidence="2 3" key="1">
    <citation type="submission" date="2014-01" db="EMBL/GenBank/DDBJ databases">
        <title>Genome sequencing of Thermotog hypogea.</title>
        <authorList>
            <person name="Zhang X."/>
            <person name="Alvare G."/>
            <person name="Fristensky B."/>
            <person name="Chen L."/>
            <person name="Suen T."/>
            <person name="Chen Q."/>
            <person name="Ma K."/>
        </authorList>
    </citation>
    <scope>NUCLEOTIDE SEQUENCE [LARGE SCALE GENOMIC DNA]</scope>
    <source>
        <strain evidence="2 3">DSM 11164</strain>
    </source>
</reference>
<dbReference type="EMBL" id="CP007141">
    <property type="protein sequence ID" value="AJC74387.1"/>
    <property type="molecule type" value="Genomic_DNA"/>
</dbReference>
<dbReference type="KEGG" id="phy:AJ81_09600"/>
<name>A0A0X1KST4_9THEM</name>